<name>A0A0D6PX40_KOMEU</name>
<dbReference type="Proteomes" id="UP000032675">
    <property type="component" value="Unassembled WGS sequence"/>
</dbReference>
<comment type="caution">
    <text evidence="2">The sequence shown here is derived from an EMBL/GenBank/DDBJ whole genome shotgun (WGS) entry which is preliminary data.</text>
</comment>
<dbReference type="RefSeq" id="WP_010510628.1">
    <property type="nucleotide sequence ID" value="NZ_BANI01000010.1"/>
</dbReference>
<gene>
    <name evidence="2" type="ORF">Geu3261_0010_012</name>
</gene>
<evidence type="ECO:0000313" key="3">
    <source>
        <dbReference type="Proteomes" id="UP000032675"/>
    </source>
</evidence>
<accession>A0A0D6PX40</accession>
<dbReference type="EMBL" id="BANI01000010">
    <property type="protein sequence ID" value="GAN95076.1"/>
    <property type="molecule type" value="Genomic_DNA"/>
</dbReference>
<evidence type="ECO:0000313" key="2">
    <source>
        <dbReference type="EMBL" id="GAN95076.1"/>
    </source>
</evidence>
<keyword evidence="1" id="KW-1133">Transmembrane helix</keyword>
<sequence length="69" mass="7558">MNRRNQIWPTTVSPVRIGLCVVGLTLVVVQFFHGLHISPDSMPGQVMFHIAMLALGAIIFVVGMWGPSL</sequence>
<proteinExistence type="predicted"/>
<keyword evidence="1" id="KW-0812">Transmembrane</keyword>
<reference evidence="2 3" key="1">
    <citation type="submission" date="2012-11" db="EMBL/GenBank/DDBJ databases">
        <title>Whole genome sequence of Gluconacetobacter europaeus NBRC3261.</title>
        <authorList>
            <person name="Azuma Y."/>
            <person name="Higashiura N."/>
            <person name="Hirakawa H."/>
            <person name="Matsushita K."/>
        </authorList>
    </citation>
    <scope>NUCLEOTIDE SEQUENCE [LARGE SCALE GENOMIC DNA]</scope>
    <source>
        <strain evidence="2 3">NBRC 3261</strain>
    </source>
</reference>
<dbReference type="AlphaFoldDB" id="A0A0D6PX40"/>
<evidence type="ECO:0000256" key="1">
    <source>
        <dbReference type="SAM" id="Phobius"/>
    </source>
</evidence>
<feature type="transmembrane region" description="Helical" evidence="1">
    <location>
        <begin position="46"/>
        <end position="66"/>
    </location>
</feature>
<feature type="transmembrane region" description="Helical" evidence="1">
    <location>
        <begin position="15"/>
        <end position="34"/>
    </location>
</feature>
<protein>
    <submittedName>
        <fullName evidence="2">Uncharacterized protein</fullName>
    </submittedName>
</protein>
<organism evidence="2 3">
    <name type="scientific">Komagataeibacter europaeus NBRC 3261</name>
    <dbReference type="NCBI Taxonomy" id="1234669"/>
    <lineage>
        <taxon>Bacteria</taxon>
        <taxon>Pseudomonadati</taxon>
        <taxon>Pseudomonadota</taxon>
        <taxon>Alphaproteobacteria</taxon>
        <taxon>Acetobacterales</taxon>
        <taxon>Acetobacteraceae</taxon>
        <taxon>Komagataeibacter</taxon>
    </lineage>
</organism>
<keyword evidence="1" id="KW-0472">Membrane</keyword>